<dbReference type="Gene3D" id="3.60.15.10">
    <property type="entry name" value="Ribonuclease Z/Hydroxyacylglutathione hydrolase-like"/>
    <property type="match status" value="1"/>
</dbReference>
<dbReference type="GO" id="GO:0046872">
    <property type="term" value="F:metal ion binding"/>
    <property type="evidence" value="ECO:0007669"/>
    <property type="project" value="UniProtKB-KW"/>
</dbReference>
<dbReference type="PANTHER" id="PTHR43084">
    <property type="entry name" value="PERSULFIDE DIOXYGENASE ETHE1"/>
    <property type="match status" value="1"/>
</dbReference>
<dbReference type="GO" id="GO:0006749">
    <property type="term" value="P:glutathione metabolic process"/>
    <property type="evidence" value="ECO:0007669"/>
    <property type="project" value="InterPro"/>
</dbReference>
<evidence type="ECO:0000256" key="1">
    <source>
        <dbReference type="ARBA" id="ARBA00022723"/>
    </source>
</evidence>
<dbReference type="SUPFAM" id="SSF56281">
    <property type="entry name" value="Metallo-hydrolase/oxidoreductase"/>
    <property type="match status" value="1"/>
</dbReference>
<keyword evidence="1" id="KW-0479">Metal-binding</keyword>
<proteinExistence type="predicted"/>
<evidence type="ECO:0000259" key="2">
    <source>
        <dbReference type="SMART" id="SM00849"/>
    </source>
</evidence>
<sequence>MTVTVDAFFDDATNTITYMVVEAASKSVAIIDPVLDFDLHTGRLGTAGADRLFARIAEQQLDLKYIFETHAHADHLTAGHYLRAKTSGRLAIGSMITDVQKTFAPIFEADDIAYDGSAFDLLLDDGDKLPFGDSEITVMHTPGHTSACVTYVVGDAAFVGDTLFMPDFGSARCDFPGGDAATLFRSIQKILALPGDTRIFTCHDYLPEGRNEYAWESTVAEQKRSNIHVHDGISADEFITMRETRDAKLSAPKLILPSLQVNIRAGTLPPAEKSGTTFLRLPVNAFPGYEKTSEELSARVADFQPD</sequence>
<dbReference type="EMBL" id="UOEF01000091">
    <property type="protein sequence ID" value="VAV90021.1"/>
    <property type="molecule type" value="Genomic_DNA"/>
</dbReference>
<dbReference type="GO" id="GO:0016787">
    <property type="term" value="F:hydrolase activity"/>
    <property type="evidence" value="ECO:0007669"/>
    <property type="project" value="UniProtKB-KW"/>
</dbReference>
<protein>
    <submittedName>
        <fullName evidence="3">MBL-fold metallo-hydrolase superfamily</fullName>
    </submittedName>
</protein>
<dbReference type="InterPro" id="IPR044528">
    <property type="entry name" value="POD-like_MBL-fold"/>
</dbReference>
<dbReference type="Pfam" id="PF00753">
    <property type="entry name" value="Lactamase_B"/>
    <property type="match status" value="1"/>
</dbReference>
<dbReference type="AlphaFoldDB" id="A0A3B0RDJ1"/>
<evidence type="ECO:0000313" key="3">
    <source>
        <dbReference type="EMBL" id="VAV90021.1"/>
    </source>
</evidence>
<dbReference type="InterPro" id="IPR001279">
    <property type="entry name" value="Metallo-B-lactamas"/>
</dbReference>
<dbReference type="GO" id="GO:0050313">
    <property type="term" value="F:sulfur dioxygenase activity"/>
    <property type="evidence" value="ECO:0007669"/>
    <property type="project" value="InterPro"/>
</dbReference>
<dbReference type="GO" id="GO:0070813">
    <property type="term" value="P:hydrogen sulfide metabolic process"/>
    <property type="evidence" value="ECO:0007669"/>
    <property type="project" value="TreeGrafter"/>
</dbReference>
<keyword evidence="3" id="KW-0378">Hydrolase</keyword>
<accession>A0A3B0RDJ1</accession>
<dbReference type="SMART" id="SM00849">
    <property type="entry name" value="Lactamase_B"/>
    <property type="match status" value="1"/>
</dbReference>
<dbReference type="PANTHER" id="PTHR43084:SF1">
    <property type="entry name" value="PERSULFIDE DIOXYGENASE ETHE1, MITOCHONDRIAL"/>
    <property type="match status" value="1"/>
</dbReference>
<gene>
    <name evidence="3" type="ORF">MNBD_ALPHA04-291</name>
</gene>
<organism evidence="3">
    <name type="scientific">hydrothermal vent metagenome</name>
    <dbReference type="NCBI Taxonomy" id="652676"/>
    <lineage>
        <taxon>unclassified sequences</taxon>
        <taxon>metagenomes</taxon>
        <taxon>ecological metagenomes</taxon>
    </lineage>
</organism>
<dbReference type="InterPro" id="IPR036866">
    <property type="entry name" value="RibonucZ/Hydroxyglut_hydro"/>
</dbReference>
<dbReference type="CDD" id="cd07724">
    <property type="entry name" value="POD-like_MBL-fold"/>
    <property type="match status" value="1"/>
</dbReference>
<name>A0A3B0RDJ1_9ZZZZ</name>
<feature type="domain" description="Metallo-beta-lactamase" evidence="2">
    <location>
        <begin position="15"/>
        <end position="203"/>
    </location>
</feature>
<reference evidence="3" key="1">
    <citation type="submission" date="2018-06" db="EMBL/GenBank/DDBJ databases">
        <authorList>
            <person name="Zhirakovskaya E."/>
        </authorList>
    </citation>
    <scope>NUCLEOTIDE SEQUENCE</scope>
</reference>
<dbReference type="InterPro" id="IPR051682">
    <property type="entry name" value="Mito_Persulfide_Diox"/>
</dbReference>
<feature type="non-terminal residue" evidence="3">
    <location>
        <position position="306"/>
    </location>
</feature>